<feature type="transmembrane region" description="Helical" evidence="1">
    <location>
        <begin position="99"/>
        <end position="118"/>
    </location>
</feature>
<keyword evidence="1" id="KW-0472">Membrane</keyword>
<dbReference type="AlphaFoldDB" id="A0A3B0S302"/>
<keyword evidence="1" id="KW-1133">Transmembrane helix</keyword>
<feature type="transmembrane region" description="Helical" evidence="1">
    <location>
        <begin position="74"/>
        <end position="92"/>
    </location>
</feature>
<sequence length="251" mass="25893">MSVMTTQETHMAKRRSGWAGVAGVAVALGATELFAGMSDSVPSAISAIGTYVIDASPSWLKTFAISTFGTADKAVLAVSIFVVSLLIGWFLGKASAKQAWPIVSGFIVAGIVGIAAQMTQPGVGVPASVASTMIAMGIGIVVWYGIKLWADPARMDTFTADDVPDIARRRLMLGLAGAATVTVVAIGIGRGKIRGRAEAQRAALTLPEAIEIEIDPTAAHDFGLGGVPPIVVGNATFYRIDTALVVPTIDP</sequence>
<evidence type="ECO:0000256" key="1">
    <source>
        <dbReference type="SAM" id="Phobius"/>
    </source>
</evidence>
<organism evidence="2">
    <name type="scientific">hydrothermal vent metagenome</name>
    <dbReference type="NCBI Taxonomy" id="652676"/>
    <lineage>
        <taxon>unclassified sequences</taxon>
        <taxon>metagenomes</taxon>
        <taxon>ecological metagenomes</taxon>
    </lineage>
</organism>
<feature type="non-terminal residue" evidence="2">
    <location>
        <position position="251"/>
    </location>
</feature>
<feature type="transmembrane region" description="Helical" evidence="1">
    <location>
        <begin position="171"/>
        <end position="189"/>
    </location>
</feature>
<feature type="transmembrane region" description="Helical" evidence="1">
    <location>
        <begin position="130"/>
        <end position="150"/>
    </location>
</feature>
<keyword evidence="1" id="KW-0812">Transmembrane</keyword>
<protein>
    <submittedName>
        <fullName evidence="2">Uncharacterized protein</fullName>
    </submittedName>
</protein>
<proteinExistence type="predicted"/>
<evidence type="ECO:0000313" key="2">
    <source>
        <dbReference type="EMBL" id="VAV98182.1"/>
    </source>
</evidence>
<dbReference type="EMBL" id="UOEI01000225">
    <property type="protein sequence ID" value="VAV98182.1"/>
    <property type="molecule type" value="Genomic_DNA"/>
</dbReference>
<name>A0A3B0S302_9ZZZZ</name>
<gene>
    <name evidence="2" type="ORF">MNBD_ACTINO01-2402</name>
</gene>
<accession>A0A3B0S302</accession>
<reference evidence="2" key="1">
    <citation type="submission" date="2018-06" db="EMBL/GenBank/DDBJ databases">
        <authorList>
            <person name="Zhirakovskaya E."/>
        </authorList>
    </citation>
    <scope>NUCLEOTIDE SEQUENCE</scope>
</reference>